<keyword evidence="18" id="KW-1185">Reference proteome</keyword>
<keyword evidence="9 14" id="KW-0808">Transferase</keyword>
<dbReference type="Pfam" id="PF02283">
    <property type="entry name" value="CobU"/>
    <property type="match status" value="1"/>
</dbReference>
<dbReference type="EC" id="2.7.1.156" evidence="14"/>
<dbReference type="PANTHER" id="PTHR34848">
    <property type="match status" value="1"/>
</dbReference>
<evidence type="ECO:0000256" key="7">
    <source>
        <dbReference type="ARBA" id="ARBA00007490"/>
    </source>
</evidence>
<evidence type="ECO:0000256" key="1">
    <source>
        <dbReference type="ARBA" id="ARBA00000312"/>
    </source>
</evidence>
<evidence type="ECO:0000256" key="2">
    <source>
        <dbReference type="ARBA" id="ARBA00000711"/>
    </source>
</evidence>
<comment type="function">
    <text evidence="4 14">Catalyzes ATP-dependent phosphorylation of adenosylcobinamide and addition of GMP to adenosylcobinamide phosphate.</text>
</comment>
<evidence type="ECO:0000256" key="10">
    <source>
        <dbReference type="ARBA" id="ARBA00022741"/>
    </source>
</evidence>
<dbReference type="SUPFAM" id="SSF52540">
    <property type="entry name" value="P-loop containing nucleoside triphosphate hydrolases"/>
    <property type="match status" value="1"/>
</dbReference>
<dbReference type="Proteomes" id="UP000198417">
    <property type="component" value="Unassembled WGS sequence"/>
</dbReference>
<comment type="catalytic activity">
    <reaction evidence="2 14">
        <text>adenosylcob(III)inamide phosphate + GTP + H(+) = adenosylcob(III)inamide-GDP + diphosphate</text>
        <dbReference type="Rhea" id="RHEA:22712"/>
        <dbReference type="ChEBI" id="CHEBI:15378"/>
        <dbReference type="ChEBI" id="CHEBI:33019"/>
        <dbReference type="ChEBI" id="CHEBI:37565"/>
        <dbReference type="ChEBI" id="CHEBI:58502"/>
        <dbReference type="ChEBI" id="CHEBI:60487"/>
        <dbReference type="EC" id="2.7.7.62"/>
    </reaction>
</comment>
<dbReference type="EMBL" id="FZNN01000022">
    <property type="protein sequence ID" value="SNR77361.1"/>
    <property type="molecule type" value="Genomic_DNA"/>
</dbReference>
<evidence type="ECO:0000256" key="11">
    <source>
        <dbReference type="ARBA" id="ARBA00022777"/>
    </source>
</evidence>
<dbReference type="Gene3D" id="3.40.50.300">
    <property type="entry name" value="P-loop containing nucleotide triphosphate hydrolases"/>
    <property type="match status" value="1"/>
</dbReference>
<evidence type="ECO:0000256" key="12">
    <source>
        <dbReference type="ARBA" id="ARBA00022840"/>
    </source>
</evidence>
<evidence type="ECO:0000256" key="5">
    <source>
        <dbReference type="ARBA" id="ARBA00004692"/>
    </source>
</evidence>
<dbReference type="GO" id="GO:0005525">
    <property type="term" value="F:GTP binding"/>
    <property type="evidence" value="ECO:0007669"/>
    <property type="project" value="UniProtKB-UniRule"/>
</dbReference>
<dbReference type="GO" id="GO:0009236">
    <property type="term" value="P:cobalamin biosynthetic process"/>
    <property type="evidence" value="ECO:0007669"/>
    <property type="project" value="UniProtKB-UniRule"/>
</dbReference>
<sequence>MRTLALVTGGAKSGKSRFAEGLVRGIGDRLVYIATAEALDSEMEERIAAHLVQRGAGWHTVEEPLDLCGALVRSDGQGPRLVDCMTLWLSNLMMQDRNVDAELDALLETLTAQVSPVVMVTNEVGSGIVPATALGRVYRDRCGAMNQRLGAVVDRIDLVVCGHPLRVK</sequence>
<dbReference type="OrthoDB" id="9788370at2"/>
<evidence type="ECO:0000256" key="8">
    <source>
        <dbReference type="ARBA" id="ARBA00022573"/>
    </source>
</evidence>
<dbReference type="GO" id="GO:0043752">
    <property type="term" value="F:adenosylcobinamide kinase activity"/>
    <property type="evidence" value="ECO:0007669"/>
    <property type="project" value="UniProtKB-EC"/>
</dbReference>
<dbReference type="RefSeq" id="WP_089273213.1">
    <property type="nucleotide sequence ID" value="NZ_FZNN01000022.1"/>
</dbReference>
<evidence type="ECO:0000256" key="13">
    <source>
        <dbReference type="ARBA" id="ARBA00023134"/>
    </source>
</evidence>
<keyword evidence="10 14" id="KW-0547">Nucleotide-binding</keyword>
<gene>
    <name evidence="17" type="ORF">SAMN06265370_12244</name>
</gene>
<comment type="pathway">
    <text evidence="6 14">Cofactor biosynthesis; adenosylcobalamin biosynthesis; adenosylcobalamin from cob(II)yrinate a,c-diamide: step 5/7.</text>
</comment>
<evidence type="ECO:0000256" key="14">
    <source>
        <dbReference type="PIRNR" id="PIRNR006135"/>
    </source>
</evidence>
<dbReference type="AlphaFoldDB" id="A0A238Z338"/>
<comment type="catalytic activity">
    <reaction evidence="3">
        <text>adenosylcob(III)inamide + GTP = adenosylcob(III)inamide phosphate + GDP + H(+)</text>
        <dbReference type="Rhea" id="RHEA:15765"/>
        <dbReference type="ChEBI" id="CHEBI:2480"/>
        <dbReference type="ChEBI" id="CHEBI:15378"/>
        <dbReference type="ChEBI" id="CHEBI:37565"/>
        <dbReference type="ChEBI" id="CHEBI:58189"/>
        <dbReference type="ChEBI" id="CHEBI:58502"/>
        <dbReference type="EC" id="2.7.1.156"/>
    </reaction>
</comment>
<dbReference type="InterPro" id="IPR027417">
    <property type="entry name" value="P-loop_NTPase"/>
</dbReference>
<keyword evidence="8 14" id="KW-0169">Cobalamin biosynthesis</keyword>
<feature type="binding site" evidence="16">
    <location>
        <position position="62"/>
    </location>
    <ligand>
        <name>GTP</name>
        <dbReference type="ChEBI" id="CHEBI:37565"/>
    </ligand>
</feature>
<accession>A0A238Z338</accession>
<dbReference type="CDD" id="cd00544">
    <property type="entry name" value="CobU"/>
    <property type="match status" value="1"/>
</dbReference>
<evidence type="ECO:0000256" key="3">
    <source>
        <dbReference type="ARBA" id="ARBA00001522"/>
    </source>
</evidence>
<evidence type="ECO:0000313" key="17">
    <source>
        <dbReference type="EMBL" id="SNR77361.1"/>
    </source>
</evidence>
<evidence type="ECO:0000256" key="9">
    <source>
        <dbReference type="ARBA" id="ARBA00022679"/>
    </source>
</evidence>
<keyword evidence="13 14" id="KW-0342">GTP-binding</keyword>
<comment type="pathway">
    <text evidence="5 14">Cofactor biosynthesis; adenosylcobalamin biosynthesis; adenosylcobalamin from cob(II)yrinate a,c-diamide: step 6/7.</text>
</comment>
<evidence type="ECO:0000256" key="6">
    <source>
        <dbReference type="ARBA" id="ARBA00005159"/>
    </source>
</evidence>
<dbReference type="EC" id="2.7.7.62" evidence="14"/>
<feature type="binding site" evidence="16">
    <location>
        <begin position="9"/>
        <end position="16"/>
    </location>
    <ligand>
        <name>GTP</name>
        <dbReference type="ChEBI" id="CHEBI:37565"/>
    </ligand>
</feature>
<dbReference type="NCBIfam" id="NF004469">
    <property type="entry name" value="PRK05800.1"/>
    <property type="match status" value="1"/>
</dbReference>
<dbReference type="GO" id="GO:0008820">
    <property type="term" value="F:cobinamide phosphate guanylyltransferase activity"/>
    <property type="evidence" value="ECO:0007669"/>
    <property type="project" value="UniProtKB-UniRule"/>
</dbReference>
<name>A0A238Z338_9RHOB</name>
<dbReference type="InterPro" id="IPR003203">
    <property type="entry name" value="CobU/CobP"/>
</dbReference>
<evidence type="ECO:0000256" key="4">
    <source>
        <dbReference type="ARBA" id="ARBA00003889"/>
    </source>
</evidence>
<protein>
    <recommendedName>
        <fullName evidence="14">Bifunctional adenosylcobalamin biosynthesis protein</fullName>
        <ecNumber evidence="14">2.7.1.156</ecNumber>
        <ecNumber evidence="14">2.7.7.62</ecNumber>
    </recommendedName>
</protein>
<feature type="binding site" evidence="16">
    <location>
        <begin position="34"/>
        <end position="36"/>
    </location>
    <ligand>
        <name>GTP</name>
        <dbReference type="ChEBI" id="CHEBI:37565"/>
    </ligand>
</feature>
<dbReference type="PIRSF" id="PIRSF006135">
    <property type="entry name" value="CobU"/>
    <property type="match status" value="1"/>
</dbReference>
<evidence type="ECO:0000256" key="16">
    <source>
        <dbReference type="PIRSR" id="PIRSR006135-2"/>
    </source>
</evidence>
<evidence type="ECO:0000256" key="15">
    <source>
        <dbReference type="PIRSR" id="PIRSR006135-1"/>
    </source>
</evidence>
<proteinExistence type="inferred from homology"/>
<keyword evidence="17" id="KW-0548">Nucleotidyltransferase</keyword>
<comment type="similarity">
    <text evidence="7 14">Belongs to the CobU/CobP family.</text>
</comment>
<comment type="catalytic activity">
    <reaction evidence="1 14">
        <text>adenosylcob(III)inamide + ATP = adenosylcob(III)inamide phosphate + ADP + H(+)</text>
        <dbReference type="Rhea" id="RHEA:15769"/>
        <dbReference type="ChEBI" id="CHEBI:2480"/>
        <dbReference type="ChEBI" id="CHEBI:15378"/>
        <dbReference type="ChEBI" id="CHEBI:30616"/>
        <dbReference type="ChEBI" id="CHEBI:58502"/>
        <dbReference type="ChEBI" id="CHEBI:456216"/>
        <dbReference type="EC" id="2.7.1.156"/>
    </reaction>
</comment>
<keyword evidence="12 14" id="KW-0067">ATP-binding</keyword>
<evidence type="ECO:0000313" key="18">
    <source>
        <dbReference type="Proteomes" id="UP000198417"/>
    </source>
</evidence>
<dbReference type="PANTHER" id="PTHR34848:SF1">
    <property type="entry name" value="BIFUNCTIONAL ADENOSYLCOBALAMIN BIOSYNTHESIS PROTEIN COBU"/>
    <property type="match status" value="1"/>
</dbReference>
<dbReference type="UniPathway" id="UPA00148">
    <property type="reaction ID" value="UER00236"/>
</dbReference>
<feature type="binding site" evidence="16">
    <location>
        <position position="83"/>
    </location>
    <ligand>
        <name>GTP</name>
        <dbReference type="ChEBI" id="CHEBI:37565"/>
    </ligand>
</feature>
<organism evidence="17 18">
    <name type="scientific">Puniceibacterium sediminis</name>
    <dbReference type="NCBI Taxonomy" id="1608407"/>
    <lineage>
        <taxon>Bacteria</taxon>
        <taxon>Pseudomonadati</taxon>
        <taxon>Pseudomonadota</taxon>
        <taxon>Alphaproteobacteria</taxon>
        <taxon>Rhodobacterales</taxon>
        <taxon>Paracoccaceae</taxon>
        <taxon>Puniceibacterium</taxon>
    </lineage>
</organism>
<reference evidence="17 18" key="1">
    <citation type="submission" date="2017-06" db="EMBL/GenBank/DDBJ databases">
        <authorList>
            <person name="Kim H.J."/>
            <person name="Triplett B.A."/>
        </authorList>
    </citation>
    <scope>NUCLEOTIDE SEQUENCE [LARGE SCALE GENOMIC DNA]</scope>
    <source>
        <strain evidence="17 18">DSM 29052</strain>
    </source>
</reference>
<dbReference type="GO" id="GO:0005524">
    <property type="term" value="F:ATP binding"/>
    <property type="evidence" value="ECO:0007669"/>
    <property type="project" value="UniProtKB-UniRule"/>
</dbReference>
<feature type="active site" description="GMP-histidine intermediate" evidence="15">
    <location>
        <position position="50"/>
    </location>
</feature>
<keyword evidence="11 14" id="KW-0418">Kinase</keyword>